<proteinExistence type="predicted"/>
<gene>
    <name evidence="1" type="ORF">GCM10010371_15440</name>
</gene>
<sequence length="146" mass="16006">MTTMLEGPVALRHGRDLVSPELFEKVPAFCAEEYGHELSTARRIVDQALAFLKVMGDTRAFDMTPSDAVDPGWHSFVLHTQAYAAWCQEQFGFFLGHEPKATVRTRPLIGSVVDRVRAAGFHVDDRLWGAAKEGNPPACCGDGDGC</sequence>
<dbReference type="AlphaFoldDB" id="A0A918QMI0"/>
<dbReference type="EMBL" id="BMVX01000004">
    <property type="protein sequence ID" value="GGZ56805.1"/>
    <property type="molecule type" value="Genomic_DNA"/>
</dbReference>
<comment type="caution">
    <text evidence="1">The sequence shown here is derived from an EMBL/GenBank/DDBJ whole genome shotgun (WGS) entry which is preliminary data.</text>
</comment>
<accession>A0A918QMI0</accession>
<evidence type="ECO:0000313" key="1">
    <source>
        <dbReference type="EMBL" id="GGZ56805.1"/>
    </source>
</evidence>
<reference evidence="1" key="1">
    <citation type="journal article" date="2014" name="Int. J. Syst. Evol. Microbiol.">
        <title>Complete genome sequence of Corynebacterium casei LMG S-19264T (=DSM 44701T), isolated from a smear-ripened cheese.</title>
        <authorList>
            <consortium name="US DOE Joint Genome Institute (JGI-PGF)"/>
            <person name="Walter F."/>
            <person name="Albersmeier A."/>
            <person name="Kalinowski J."/>
            <person name="Ruckert C."/>
        </authorList>
    </citation>
    <scope>NUCLEOTIDE SEQUENCE</scope>
    <source>
        <strain evidence="1">JCM 4834</strain>
    </source>
</reference>
<organism evidence="1 2">
    <name type="scientific">Streptomyces subrutilus</name>
    <dbReference type="NCBI Taxonomy" id="36818"/>
    <lineage>
        <taxon>Bacteria</taxon>
        <taxon>Bacillati</taxon>
        <taxon>Actinomycetota</taxon>
        <taxon>Actinomycetes</taxon>
        <taxon>Kitasatosporales</taxon>
        <taxon>Streptomycetaceae</taxon>
        <taxon>Streptomyces</taxon>
    </lineage>
</organism>
<protein>
    <submittedName>
        <fullName evidence="1">Uncharacterized protein</fullName>
    </submittedName>
</protein>
<dbReference type="RefSeq" id="WP_229886078.1">
    <property type="nucleotide sequence ID" value="NZ_BMVX01000004.1"/>
</dbReference>
<reference evidence="1" key="2">
    <citation type="submission" date="2020-09" db="EMBL/GenBank/DDBJ databases">
        <authorList>
            <person name="Sun Q."/>
            <person name="Ohkuma M."/>
        </authorList>
    </citation>
    <scope>NUCLEOTIDE SEQUENCE</scope>
    <source>
        <strain evidence="1">JCM 4834</strain>
    </source>
</reference>
<dbReference type="Proteomes" id="UP000634660">
    <property type="component" value="Unassembled WGS sequence"/>
</dbReference>
<evidence type="ECO:0000313" key="2">
    <source>
        <dbReference type="Proteomes" id="UP000634660"/>
    </source>
</evidence>
<name>A0A918QMI0_9ACTN</name>